<reference evidence="2 3" key="1">
    <citation type="journal article" date="2021" name="J. Hered.">
        <title>A chromosome-level genome assembly of the parasitoid wasp, Cotesia glomerata (Hymenoptera: Braconidae).</title>
        <authorList>
            <person name="Pinto B.J."/>
            <person name="Weis J.J."/>
            <person name="Gamble T."/>
            <person name="Ode P.J."/>
            <person name="Paul R."/>
            <person name="Zaspel J.M."/>
        </authorList>
    </citation>
    <scope>NUCLEOTIDE SEQUENCE [LARGE SCALE GENOMIC DNA]</scope>
    <source>
        <strain evidence="2">CgM1</strain>
    </source>
</reference>
<organism evidence="2 3">
    <name type="scientific">Cotesia glomerata</name>
    <name type="common">Lepidopteran parasitic wasp</name>
    <name type="synonym">Apanteles glomeratus</name>
    <dbReference type="NCBI Taxonomy" id="32391"/>
    <lineage>
        <taxon>Eukaryota</taxon>
        <taxon>Metazoa</taxon>
        <taxon>Ecdysozoa</taxon>
        <taxon>Arthropoda</taxon>
        <taxon>Hexapoda</taxon>
        <taxon>Insecta</taxon>
        <taxon>Pterygota</taxon>
        <taxon>Neoptera</taxon>
        <taxon>Endopterygota</taxon>
        <taxon>Hymenoptera</taxon>
        <taxon>Apocrita</taxon>
        <taxon>Ichneumonoidea</taxon>
        <taxon>Braconidae</taxon>
        <taxon>Microgastrinae</taxon>
        <taxon>Cotesia</taxon>
    </lineage>
</organism>
<sequence length="122" mass="13738">MNQFKLVPVTDKLNKQSEKCVENAKQRLFIQGTSLSNVYPAGQFNINFNRVNYMNNIDLNNALSFSHSLVEPSDGDPLIDELFSSNLESFLRSRLEKDCNTPISQVSSKPKSNKKTSAVVRP</sequence>
<dbReference type="EMBL" id="JAHXZJ010002001">
    <property type="protein sequence ID" value="KAH0548211.1"/>
    <property type="molecule type" value="Genomic_DNA"/>
</dbReference>
<evidence type="ECO:0000313" key="2">
    <source>
        <dbReference type="EMBL" id="KAH0548211.1"/>
    </source>
</evidence>
<evidence type="ECO:0000313" key="3">
    <source>
        <dbReference type="Proteomes" id="UP000826195"/>
    </source>
</evidence>
<evidence type="ECO:0000256" key="1">
    <source>
        <dbReference type="SAM" id="MobiDB-lite"/>
    </source>
</evidence>
<proteinExistence type="predicted"/>
<name>A0AAV7I8J0_COTGL</name>
<protein>
    <submittedName>
        <fullName evidence="2">Uncharacterized protein</fullName>
    </submittedName>
</protein>
<dbReference type="Proteomes" id="UP000826195">
    <property type="component" value="Unassembled WGS sequence"/>
</dbReference>
<dbReference type="AlphaFoldDB" id="A0AAV7I8J0"/>
<comment type="caution">
    <text evidence="2">The sequence shown here is derived from an EMBL/GenBank/DDBJ whole genome shotgun (WGS) entry which is preliminary data.</text>
</comment>
<accession>A0AAV7I8J0</accession>
<keyword evidence="3" id="KW-1185">Reference proteome</keyword>
<gene>
    <name evidence="2" type="ORF">KQX54_000504</name>
</gene>
<feature type="compositionally biased region" description="Polar residues" evidence="1">
    <location>
        <begin position="101"/>
        <end position="110"/>
    </location>
</feature>
<feature type="region of interest" description="Disordered" evidence="1">
    <location>
        <begin position="101"/>
        <end position="122"/>
    </location>
</feature>